<evidence type="ECO:0000313" key="8">
    <source>
        <dbReference type="Proteomes" id="UP001054252"/>
    </source>
</evidence>
<dbReference type="InterPro" id="IPR003441">
    <property type="entry name" value="NAC-dom"/>
</dbReference>
<feature type="region of interest" description="Disordered" evidence="5">
    <location>
        <begin position="409"/>
        <end position="451"/>
    </location>
</feature>
<evidence type="ECO:0000256" key="2">
    <source>
        <dbReference type="ARBA" id="ARBA00023125"/>
    </source>
</evidence>
<dbReference type="PANTHER" id="PTHR31079">
    <property type="entry name" value="NAC DOMAIN-CONTAINING PROTEIN 73"/>
    <property type="match status" value="1"/>
</dbReference>
<comment type="caution">
    <text evidence="7">The sequence shown here is derived from an EMBL/GenBank/DDBJ whole genome shotgun (WGS) entry which is preliminary data.</text>
</comment>
<proteinExistence type="predicted"/>
<keyword evidence="3" id="KW-0804">Transcription</keyword>
<dbReference type="InterPro" id="IPR044799">
    <property type="entry name" value="SOG1-like"/>
</dbReference>
<evidence type="ECO:0000256" key="4">
    <source>
        <dbReference type="ARBA" id="ARBA00023242"/>
    </source>
</evidence>
<dbReference type="InterPro" id="IPR036093">
    <property type="entry name" value="NAC_dom_sf"/>
</dbReference>
<accession>A0AAV5K277</accession>
<feature type="region of interest" description="Disordered" evidence="5">
    <location>
        <begin position="316"/>
        <end position="373"/>
    </location>
</feature>
<dbReference type="AlphaFoldDB" id="A0AAV5K277"/>
<dbReference type="GO" id="GO:0003700">
    <property type="term" value="F:DNA-binding transcription factor activity"/>
    <property type="evidence" value="ECO:0007669"/>
    <property type="project" value="InterPro"/>
</dbReference>
<keyword evidence="4" id="KW-0539">Nucleus</keyword>
<dbReference type="GO" id="GO:0005634">
    <property type="term" value="C:nucleus"/>
    <property type="evidence" value="ECO:0007669"/>
    <property type="project" value="TreeGrafter"/>
</dbReference>
<dbReference type="SUPFAM" id="SSF101941">
    <property type="entry name" value="NAC domain"/>
    <property type="match status" value="1"/>
</dbReference>
<feature type="compositionally biased region" description="Basic and acidic residues" evidence="5">
    <location>
        <begin position="216"/>
        <end position="226"/>
    </location>
</feature>
<feature type="compositionally biased region" description="Low complexity" evidence="5">
    <location>
        <begin position="323"/>
        <end position="334"/>
    </location>
</feature>
<organism evidence="7 8">
    <name type="scientific">Rubroshorea leprosula</name>
    <dbReference type="NCBI Taxonomy" id="152421"/>
    <lineage>
        <taxon>Eukaryota</taxon>
        <taxon>Viridiplantae</taxon>
        <taxon>Streptophyta</taxon>
        <taxon>Embryophyta</taxon>
        <taxon>Tracheophyta</taxon>
        <taxon>Spermatophyta</taxon>
        <taxon>Magnoliopsida</taxon>
        <taxon>eudicotyledons</taxon>
        <taxon>Gunneridae</taxon>
        <taxon>Pentapetalae</taxon>
        <taxon>rosids</taxon>
        <taxon>malvids</taxon>
        <taxon>Malvales</taxon>
        <taxon>Dipterocarpaceae</taxon>
        <taxon>Rubroshorea</taxon>
    </lineage>
</organism>
<dbReference type="EMBL" id="BPVZ01000056">
    <property type="protein sequence ID" value="GKV21023.1"/>
    <property type="molecule type" value="Genomic_DNA"/>
</dbReference>
<feature type="domain" description="NAC" evidence="6">
    <location>
        <begin position="13"/>
        <end position="174"/>
    </location>
</feature>
<dbReference type="PROSITE" id="PS51005">
    <property type="entry name" value="NAC"/>
    <property type="match status" value="1"/>
</dbReference>
<dbReference type="Gene3D" id="2.170.150.80">
    <property type="entry name" value="NAC domain"/>
    <property type="match status" value="1"/>
</dbReference>
<evidence type="ECO:0000259" key="6">
    <source>
        <dbReference type="PROSITE" id="PS51005"/>
    </source>
</evidence>
<protein>
    <recommendedName>
        <fullName evidence="6">NAC domain-containing protein</fullName>
    </recommendedName>
</protein>
<feature type="compositionally biased region" description="Polar residues" evidence="5">
    <location>
        <begin position="356"/>
        <end position="369"/>
    </location>
</feature>
<keyword evidence="1" id="KW-0805">Transcription regulation</keyword>
<sequence length="501" mass="54597">MGNLAGVHDLLELPAGVKFDPTDEELLEHLKAKVTGKDHRLIHNFIPTLEEENGICYTHPEGLPGVSKDGQIRHFFHQPSRAYSTGTRKRSRIHTDDDGREARWHITGNIQPVVIGGTVKGFKKILLFDAHYECHQYHLGNNEEKEGELVVSKVFYMTQPHHYGSGVRDSIGRKMGASFLKDCWNGIKGSLSIASNALAKVKNLFNESALQASEQEQPHEHDDANSNRRSGFYSFIDDESIPKRRKPSQSKSDDRNGSLLSTPDHSHPPNQTATGETTKGQRMQAQIPINSAAQNLIKPGSNHTIVELHRWDSGSVSRSDMVPASSAPSAEAQPWGSSSHTSLSKPAQPVAFGRMNSASSTGHNSSLGSRNRAGSLPQIGLLASAPCRPKVQQPFGSDFRNNQNAALRPAAQDQNPYWGQVAGNPKIEVGGQPGNQNATPRPVDQNQEPNCPRVGIGSCSVTPSVIVHSAGSSTININNGNTYNFSPQSIAYHESRNHNPI</sequence>
<dbReference type="Pfam" id="PF02365">
    <property type="entry name" value="NAM"/>
    <property type="match status" value="1"/>
</dbReference>
<reference evidence="7 8" key="1">
    <citation type="journal article" date="2021" name="Commun. Biol.">
        <title>The genome of Shorea leprosula (Dipterocarpaceae) highlights the ecological relevance of drought in aseasonal tropical rainforests.</title>
        <authorList>
            <person name="Ng K.K.S."/>
            <person name="Kobayashi M.J."/>
            <person name="Fawcett J.A."/>
            <person name="Hatakeyama M."/>
            <person name="Paape T."/>
            <person name="Ng C.H."/>
            <person name="Ang C.C."/>
            <person name="Tnah L.H."/>
            <person name="Lee C.T."/>
            <person name="Nishiyama T."/>
            <person name="Sese J."/>
            <person name="O'Brien M.J."/>
            <person name="Copetti D."/>
            <person name="Mohd Noor M.I."/>
            <person name="Ong R.C."/>
            <person name="Putra M."/>
            <person name="Sireger I.Z."/>
            <person name="Indrioko S."/>
            <person name="Kosugi Y."/>
            <person name="Izuno A."/>
            <person name="Isagi Y."/>
            <person name="Lee S.L."/>
            <person name="Shimizu K.K."/>
        </authorList>
    </citation>
    <scope>NUCLEOTIDE SEQUENCE [LARGE SCALE GENOMIC DNA]</scope>
    <source>
        <strain evidence="7">214</strain>
    </source>
</reference>
<evidence type="ECO:0000256" key="1">
    <source>
        <dbReference type="ARBA" id="ARBA00023015"/>
    </source>
</evidence>
<gene>
    <name evidence="7" type="ORF">SLEP1_g31058</name>
</gene>
<dbReference type="GO" id="GO:0000976">
    <property type="term" value="F:transcription cis-regulatory region binding"/>
    <property type="evidence" value="ECO:0007669"/>
    <property type="project" value="TreeGrafter"/>
</dbReference>
<evidence type="ECO:0000256" key="5">
    <source>
        <dbReference type="SAM" id="MobiDB-lite"/>
    </source>
</evidence>
<keyword evidence="8" id="KW-1185">Reference proteome</keyword>
<feature type="compositionally biased region" description="Polar residues" evidence="5">
    <location>
        <begin position="335"/>
        <end position="345"/>
    </location>
</feature>
<dbReference type="PANTHER" id="PTHR31079:SF20">
    <property type="entry name" value="NAC DOMAIN-CONTAINING PROTEIN 10"/>
    <property type="match status" value="1"/>
</dbReference>
<keyword evidence="2" id="KW-0238">DNA-binding</keyword>
<feature type="compositionally biased region" description="Polar residues" evidence="5">
    <location>
        <begin position="258"/>
        <end position="282"/>
    </location>
</feature>
<evidence type="ECO:0000313" key="7">
    <source>
        <dbReference type="EMBL" id="GKV21023.1"/>
    </source>
</evidence>
<dbReference type="Proteomes" id="UP001054252">
    <property type="component" value="Unassembled WGS sequence"/>
</dbReference>
<feature type="compositionally biased region" description="Polar residues" evidence="5">
    <location>
        <begin position="434"/>
        <end position="449"/>
    </location>
</feature>
<evidence type="ECO:0000256" key="3">
    <source>
        <dbReference type="ARBA" id="ARBA00023163"/>
    </source>
</evidence>
<name>A0AAV5K277_9ROSI</name>
<feature type="region of interest" description="Disordered" evidence="5">
    <location>
        <begin position="211"/>
        <end position="282"/>
    </location>
</feature>